<comment type="caution">
    <text evidence="2">The sequence shown here is derived from an EMBL/GenBank/DDBJ whole genome shotgun (WGS) entry which is preliminary data.</text>
</comment>
<feature type="transmembrane region" description="Helical" evidence="1">
    <location>
        <begin position="30"/>
        <end position="48"/>
    </location>
</feature>
<dbReference type="RefSeq" id="WP_250859863.1">
    <property type="nucleotide sequence ID" value="NZ_JAGSOJ010000002.1"/>
</dbReference>
<dbReference type="Pfam" id="PF06946">
    <property type="entry name" value="Phage_holin_5_1"/>
    <property type="match status" value="1"/>
</dbReference>
<keyword evidence="1" id="KW-0472">Membrane</keyword>
<feature type="transmembrane region" description="Helical" evidence="1">
    <location>
        <begin position="54"/>
        <end position="71"/>
    </location>
</feature>
<accession>A0A9J6P2N2</accession>
<keyword evidence="1" id="KW-0812">Transmembrane</keyword>
<dbReference type="InterPro" id="IPR009708">
    <property type="entry name" value="Phage_A118_holin/antiholin"/>
</dbReference>
<reference evidence="2" key="2">
    <citation type="submission" date="2021-04" db="EMBL/GenBank/DDBJ databases">
        <authorList>
            <person name="Dong X."/>
        </authorList>
    </citation>
    <scope>NUCLEOTIDE SEQUENCE</scope>
    <source>
        <strain evidence="2">ZWT</strain>
    </source>
</reference>
<protein>
    <submittedName>
        <fullName evidence="2">Holin</fullName>
    </submittedName>
</protein>
<evidence type="ECO:0000313" key="3">
    <source>
        <dbReference type="Proteomes" id="UP001056429"/>
    </source>
</evidence>
<gene>
    <name evidence="2" type="ORF">KDK92_13655</name>
</gene>
<proteinExistence type="predicted"/>
<evidence type="ECO:0000256" key="1">
    <source>
        <dbReference type="SAM" id="Phobius"/>
    </source>
</evidence>
<name>A0A9J6P2N2_9CLOT</name>
<dbReference type="Proteomes" id="UP001056429">
    <property type="component" value="Unassembled WGS sequence"/>
</dbReference>
<reference evidence="2" key="1">
    <citation type="journal article" date="2021" name="mSystems">
        <title>Bacteria and Archaea Synergistically Convert Glycine Betaine to Biogenic Methane in the Formosa Cold Seep of the South China Sea.</title>
        <authorList>
            <person name="Li L."/>
            <person name="Zhang W."/>
            <person name="Zhang S."/>
            <person name="Song L."/>
            <person name="Sun Q."/>
            <person name="Zhang H."/>
            <person name="Xiang H."/>
            <person name="Dong X."/>
        </authorList>
    </citation>
    <scope>NUCLEOTIDE SEQUENCE</scope>
    <source>
        <strain evidence="2">ZWT</strain>
    </source>
</reference>
<dbReference type="AlphaFoldDB" id="A0A9J6P2N2"/>
<dbReference type="EMBL" id="JAGSOJ010000002">
    <property type="protein sequence ID" value="MCM1990771.1"/>
    <property type="molecule type" value="Genomic_DNA"/>
</dbReference>
<keyword evidence="3" id="KW-1185">Reference proteome</keyword>
<sequence length="90" mass="9565">MEFTYQGIALIPVVTILVDIIKRTGVSSKFLPLISLGIGIIFGIIFVSNGDIKNGILAGVVIGISASGLYSNGKEVMKGVRSIQESRKNK</sequence>
<organism evidence="2 3">
    <name type="scientific">Oceanirhabdus seepicola</name>
    <dbReference type="NCBI Taxonomy" id="2828781"/>
    <lineage>
        <taxon>Bacteria</taxon>
        <taxon>Bacillati</taxon>
        <taxon>Bacillota</taxon>
        <taxon>Clostridia</taxon>
        <taxon>Eubacteriales</taxon>
        <taxon>Clostridiaceae</taxon>
        <taxon>Oceanirhabdus</taxon>
    </lineage>
</organism>
<evidence type="ECO:0000313" key="2">
    <source>
        <dbReference type="EMBL" id="MCM1990771.1"/>
    </source>
</evidence>
<keyword evidence="1" id="KW-1133">Transmembrane helix</keyword>